<protein>
    <submittedName>
        <fullName evidence="1">Uncharacterized protein</fullName>
    </submittedName>
</protein>
<organism evidence="1 2">
    <name type="scientific">Haematococcus lacustris</name>
    <name type="common">Green alga</name>
    <name type="synonym">Haematococcus pluvialis</name>
    <dbReference type="NCBI Taxonomy" id="44745"/>
    <lineage>
        <taxon>Eukaryota</taxon>
        <taxon>Viridiplantae</taxon>
        <taxon>Chlorophyta</taxon>
        <taxon>core chlorophytes</taxon>
        <taxon>Chlorophyceae</taxon>
        <taxon>CS clade</taxon>
        <taxon>Chlamydomonadales</taxon>
        <taxon>Haematococcaceae</taxon>
        <taxon>Haematococcus</taxon>
    </lineage>
</organism>
<keyword evidence="2" id="KW-1185">Reference proteome</keyword>
<evidence type="ECO:0000313" key="1">
    <source>
        <dbReference type="EMBL" id="GFH09384.1"/>
    </source>
</evidence>
<gene>
    <name evidence="1" type="ORF">HaLaN_04508</name>
</gene>
<dbReference type="Proteomes" id="UP000485058">
    <property type="component" value="Unassembled WGS sequence"/>
</dbReference>
<evidence type="ECO:0000313" key="2">
    <source>
        <dbReference type="Proteomes" id="UP000485058"/>
    </source>
</evidence>
<name>A0A699YRG8_HAELA</name>
<dbReference type="EMBL" id="BLLF01000229">
    <property type="protein sequence ID" value="GFH09384.1"/>
    <property type="molecule type" value="Genomic_DNA"/>
</dbReference>
<proteinExistence type="predicted"/>
<accession>A0A699YRG8</accession>
<reference evidence="1 2" key="1">
    <citation type="submission" date="2020-02" db="EMBL/GenBank/DDBJ databases">
        <title>Draft genome sequence of Haematococcus lacustris strain NIES-144.</title>
        <authorList>
            <person name="Morimoto D."/>
            <person name="Nakagawa S."/>
            <person name="Yoshida T."/>
            <person name="Sawayama S."/>
        </authorList>
    </citation>
    <scope>NUCLEOTIDE SEQUENCE [LARGE SCALE GENOMIC DNA]</scope>
    <source>
        <strain evidence="1 2">NIES-144</strain>
    </source>
</reference>
<dbReference type="AlphaFoldDB" id="A0A699YRG8"/>
<sequence length="69" mass="7275">MTSDVALAHLASAVWPHGFASTVHAAVQGVVQGAQLSSRLQYLFFQAAAKFAGSLGVVQMHKPLLKAQE</sequence>
<comment type="caution">
    <text evidence="1">The sequence shown here is derived from an EMBL/GenBank/DDBJ whole genome shotgun (WGS) entry which is preliminary data.</text>
</comment>